<dbReference type="PANTHER" id="PTHR43762:SF1">
    <property type="entry name" value="D-ARABINONO-1,4-LACTONE OXIDASE"/>
    <property type="match status" value="1"/>
</dbReference>
<proteinExistence type="predicted"/>
<dbReference type="OrthoDB" id="610608at2759"/>
<dbReference type="GO" id="GO:0071949">
    <property type="term" value="F:FAD binding"/>
    <property type="evidence" value="ECO:0007669"/>
    <property type="project" value="InterPro"/>
</dbReference>
<dbReference type="GO" id="GO:0005739">
    <property type="term" value="C:mitochondrion"/>
    <property type="evidence" value="ECO:0007669"/>
    <property type="project" value="TreeGrafter"/>
</dbReference>
<dbReference type="PIRSF" id="PIRSF000136">
    <property type="entry name" value="LGO_GLO"/>
    <property type="match status" value="1"/>
</dbReference>
<dbReference type="InterPro" id="IPR016171">
    <property type="entry name" value="Vanillyl_alc_oxidase_C-sub2"/>
</dbReference>
<evidence type="ECO:0000259" key="6">
    <source>
        <dbReference type="PROSITE" id="PS51387"/>
    </source>
</evidence>
<dbReference type="EMBL" id="JAACJK010000163">
    <property type="protein sequence ID" value="KAF5325839.1"/>
    <property type="molecule type" value="Genomic_DNA"/>
</dbReference>
<dbReference type="UniPathway" id="UPA00771">
    <property type="reaction ID" value="UER00766"/>
</dbReference>
<dbReference type="Proteomes" id="UP000541558">
    <property type="component" value="Unassembled WGS sequence"/>
</dbReference>
<dbReference type="InterPro" id="IPR006094">
    <property type="entry name" value="Oxid_FAD_bind_N"/>
</dbReference>
<dbReference type="PANTHER" id="PTHR43762">
    <property type="entry name" value="L-GULONOLACTONE OXIDASE"/>
    <property type="match status" value="1"/>
</dbReference>
<dbReference type="Gene3D" id="3.30.43.10">
    <property type="entry name" value="Uridine Diphospho-n-acetylenolpyruvylglucosamine Reductase, domain 2"/>
    <property type="match status" value="1"/>
</dbReference>
<dbReference type="Gene3D" id="1.10.45.10">
    <property type="entry name" value="Vanillyl-alcohol Oxidase, Chain A, domain 4"/>
    <property type="match status" value="1"/>
</dbReference>
<dbReference type="InterPro" id="IPR036318">
    <property type="entry name" value="FAD-bd_PCMH-like_sf"/>
</dbReference>
<comment type="caution">
    <text evidence="7">The sequence shown here is derived from an EMBL/GenBank/DDBJ whole genome shotgun (WGS) entry which is preliminary data.</text>
</comment>
<feature type="domain" description="FAD-binding PCMH-type" evidence="6">
    <location>
        <begin position="76"/>
        <end position="246"/>
    </location>
</feature>
<feature type="compositionally biased region" description="Low complexity" evidence="5">
    <location>
        <begin position="1"/>
        <end position="20"/>
    </location>
</feature>
<evidence type="ECO:0000256" key="2">
    <source>
        <dbReference type="ARBA" id="ARBA00013136"/>
    </source>
</evidence>
<dbReference type="AlphaFoldDB" id="A0A8H5BMF8"/>
<evidence type="ECO:0000256" key="3">
    <source>
        <dbReference type="ARBA" id="ARBA00023002"/>
    </source>
</evidence>
<dbReference type="EC" id="1.1.3.37" evidence="2"/>
<comment type="pathway">
    <text evidence="1">Cofactor biosynthesis; D-erythroascorbate biosynthesis; dehydro-D-arabinono-1,4-lactone from D-arabinose: step 2/2.</text>
</comment>
<dbReference type="PROSITE" id="PS51387">
    <property type="entry name" value="FAD_PCMH"/>
    <property type="match status" value="1"/>
</dbReference>
<dbReference type="InterPro" id="IPR016169">
    <property type="entry name" value="FAD-bd_PCMH_sub2"/>
</dbReference>
<evidence type="ECO:0000256" key="5">
    <source>
        <dbReference type="SAM" id="MobiDB-lite"/>
    </source>
</evidence>
<dbReference type="GO" id="GO:0016020">
    <property type="term" value="C:membrane"/>
    <property type="evidence" value="ECO:0007669"/>
    <property type="project" value="InterPro"/>
</dbReference>
<dbReference type="InterPro" id="IPR010031">
    <property type="entry name" value="FAD_lactone_oxidase-like"/>
</dbReference>
<evidence type="ECO:0000256" key="4">
    <source>
        <dbReference type="ARBA" id="ARBA00033418"/>
    </source>
</evidence>
<keyword evidence="3" id="KW-0560">Oxidoreductase</keyword>
<dbReference type="Pfam" id="PF01565">
    <property type="entry name" value="FAD_binding_4"/>
    <property type="match status" value="1"/>
</dbReference>
<keyword evidence="8" id="KW-1185">Reference proteome</keyword>
<dbReference type="SUPFAM" id="SSF56176">
    <property type="entry name" value="FAD-binding/transporter-associated domain-like"/>
    <property type="match status" value="1"/>
</dbReference>
<evidence type="ECO:0000313" key="7">
    <source>
        <dbReference type="EMBL" id="KAF5325839.1"/>
    </source>
</evidence>
<dbReference type="Gene3D" id="3.30.70.2520">
    <property type="match status" value="1"/>
</dbReference>
<organism evidence="7 8">
    <name type="scientific">Ephemerocybe angulata</name>
    <dbReference type="NCBI Taxonomy" id="980116"/>
    <lineage>
        <taxon>Eukaryota</taxon>
        <taxon>Fungi</taxon>
        <taxon>Dikarya</taxon>
        <taxon>Basidiomycota</taxon>
        <taxon>Agaricomycotina</taxon>
        <taxon>Agaricomycetes</taxon>
        <taxon>Agaricomycetidae</taxon>
        <taxon>Agaricales</taxon>
        <taxon>Agaricineae</taxon>
        <taxon>Psathyrellaceae</taxon>
        <taxon>Ephemerocybe</taxon>
    </lineage>
</organism>
<feature type="region of interest" description="Disordered" evidence="5">
    <location>
        <begin position="1"/>
        <end position="45"/>
    </location>
</feature>
<dbReference type="Pfam" id="PF04030">
    <property type="entry name" value="ALO"/>
    <property type="match status" value="1"/>
</dbReference>
<reference evidence="7 8" key="1">
    <citation type="journal article" date="2020" name="ISME J.">
        <title>Uncovering the hidden diversity of litter-decomposition mechanisms in mushroom-forming fungi.</title>
        <authorList>
            <person name="Floudas D."/>
            <person name="Bentzer J."/>
            <person name="Ahren D."/>
            <person name="Johansson T."/>
            <person name="Persson P."/>
            <person name="Tunlid A."/>
        </authorList>
    </citation>
    <scope>NUCLEOTIDE SEQUENCE [LARGE SCALE GENOMIC DNA]</scope>
    <source>
        <strain evidence="7 8">CBS 175.51</strain>
    </source>
</reference>
<sequence length="517" mass="58242">MSSLSSSYAGLSSSSSSISSQPTNIDDERQYAGASENSSSSRFAGRSTEELYKNLQAITVPSSSPRATFSNWAKTYFCKPLAVFEPTNVEECAAILELARREGKVVRAVGVGHSPSDLAFTNEFMIRMTRMNKMLEISTEKQYFKAEAGITLDDLHGELARHNLAFSCLGSISEQTLGGIITTATHGTGITFPVICKAVTELQVLLADGSQVFCSRTQNSDIFNATLSGIGATGIILTVTMSVEPAFRLKEHQETLPIEEFVGSMHKLLRSSQHPRFWWFPAAGTVRCCYANRTTEALSPGGNWFYDRLVGYHAIQLLLFGGRFVRSLNIWAGRLAAWLATGKTTIVNESHRIFNVDCRYPQHTTEWAVPLRNAEACIREFRTWIEGEISDPSGIRPHFPIEIRFSAGDDLWMSPSHSEETCWIGIVQFKPYGFNIPYHKYFTHFEQVVFKHGGRPHWAKAHEMKPDDLRRLYPRFDDFRGVLEKVDPKGMFRNEYVRRHILGEDIDLRVFKPTKLP</sequence>
<dbReference type="InterPro" id="IPR016167">
    <property type="entry name" value="FAD-bd_PCMH_sub1"/>
</dbReference>
<dbReference type="Gene3D" id="3.30.465.10">
    <property type="match status" value="1"/>
</dbReference>
<evidence type="ECO:0000256" key="1">
    <source>
        <dbReference type="ARBA" id="ARBA00005083"/>
    </source>
</evidence>
<dbReference type="InterPro" id="IPR007173">
    <property type="entry name" value="ALO_C"/>
</dbReference>
<evidence type="ECO:0000313" key="8">
    <source>
        <dbReference type="Proteomes" id="UP000541558"/>
    </source>
</evidence>
<gene>
    <name evidence="7" type="ORF">D9611_000951</name>
</gene>
<name>A0A8H5BMF8_9AGAR</name>
<accession>A0A8H5BMF8</accession>
<protein>
    <recommendedName>
        <fullName evidence="2">D-arabinono-1,4-lactone oxidase</fullName>
        <ecNumber evidence="2">1.1.3.37</ecNumber>
    </recommendedName>
    <alternativeName>
        <fullName evidence="4">L-galactono-gamma-lactone oxidase</fullName>
    </alternativeName>
</protein>
<dbReference type="InterPro" id="IPR016166">
    <property type="entry name" value="FAD-bd_PCMH"/>
</dbReference>
<dbReference type="GO" id="GO:0003885">
    <property type="term" value="F:D-arabinono-1,4-lactone oxidase activity"/>
    <property type="evidence" value="ECO:0007669"/>
    <property type="project" value="UniProtKB-EC"/>
</dbReference>